<dbReference type="PRINTS" id="PR00359">
    <property type="entry name" value="BP450"/>
</dbReference>
<evidence type="ECO:0000256" key="1">
    <source>
        <dbReference type="ARBA" id="ARBA00010617"/>
    </source>
</evidence>
<organism evidence="2 3">
    <name type="scientific">Frankia nepalensis</name>
    <dbReference type="NCBI Taxonomy" id="1836974"/>
    <lineage>
        <taxon>Bacteria</taxon>
        <taxon>Bacillati</taxon>
        <taxon>Actinomycetota</taxon>
        <taxon>Actinomycetes</taxon>
        <taxon>Frankiales</taxon>
        <taxon>Frankiaceae</taxon>
        <taxon>Frankia</taxon>
    </lineage>
</organism>
<sequence length="412" mass="44591">MALRYPAHADAVRLYGDGFHRDPRTTYQRLRERYGAVAPVLLDDDVPAWLVLGYRELHFVAGEPNLFSKDSRLWNAWNLVPADWPLRPLVTWRDTLLSADGAEHDRHSAAVDATVSSIDLLELAARCERIADDLIDAFASEGSADLIGQYAARLPLLVGTALLALPPAQAADFTDDMAAVLGRVGDVGAAEERLRSAVRRHTAARRANPGSDPLSTLATHPAALTDDEVFDNLFMLFLLGHAKTAAWIGNALRLMLTDPRFAARLAGGRRSVEHVLDDVLWEDPPNSNALGRWATRTVQLGAQHVRPGDLVVLSVAAANADPVVRPDRAAGPGRNQAHLAFGSGPHRCPYPSQDISLVTTRAALSVLLDRLPDITLAAPASELVWQPAVFVRSLTALPVVFTPIPPPGFLPV</sequence>
<name>A0A937UW18_9ACTN</name>
<dbReference type="GO" id="GO:0020037">
    <property type="term" value="F:heme binding"/>
    <property type="evidence" value="ECO:0007669"/>
    <property type="project" value="InterPro"/>
</dbReference>
<dbReference type="PANTHER" id="PTHR46696">
    <property type="entry name" value="P450, PUTATIVE (EUROFUNG)-RELATED"/>
    <property type="match status" value="1"/>
</dbReference>
<evidence type="ECO:0000313" key="2">
    <source>
        <dbReference type="EMBL" id="MBL7632911.1"/>
    </source>
</evidence>
<comment type="similarity">
    <text evidence="1">Belongs to the cytochrome P450 family.</text>
</comment>
<comment type="caution">
    <text evidence="2">The sequence shown here is derived from an EMBL/GenBank/DDBJ whole genome shotgun (WGS) entry which is preliminary data.</text>
</comment>
<dbReference type="PANTHER" id="PTHR46696:SF1">
    <property type="entry name" value="CYTOCHROME P450 YJIB-RELATED"/>
    <property type="match status" value="1"/>
</dbReference>
<dbReference type="GO" id="GO:0016705">
    <property type="term" value="F:oxidoreductase activity, acting on paired donors, with incorporation or reduction of molecular oxygen"/>
    <property type="evidence" value="ECO:0007669"/>
    <property type="project" value="InterPro"/>
</dbReference>
<accession>A0A937UW18</accession>
<dbReference type="GO" id="GO:0004497">
    <property type="term" value="F:monooxygenase activity"/>
    <property type="evidence" value="ECO:0007669"/>
    <property type="project" value="InterPro"/>
</dbReference>
<dbReference type="GO" id="GO:0005506">
    <property type="term" value="F:iron ion binding"/>
    <property type="evidence" value="ECO:0007669"/>
    <property type="project" value="InterPro"/>
</dbReference>
<dbReference type="InterPro" id="IPR036396">
    <property type="entry name" value="Cyt_P450_sf"/>
</dbReference>
<protein>
    <submittedName>
        <fullName evidence="2">Cytochrome P450</fullName>
    </submittedName>
</protein>
<dbReference type="InterPro" id="IPR002397">
    <property type="entry name" value="Cyt_P450_B"/>
</dbReference>
<dbReference type="Proteomes" id="UP000604475">
    <property type="component" value="Unassembled WGS sequence"/>
</dbReference>
<dbReference type="SUPFAM" id="SSF48264">
    <property type="entry name" value="Cytochrome P450"/>
    <property type="match status" value="1"/>
</dbReference>
<keyword evidence="3" id="KW-1185">Reference proteome</keyword>
<dbReference type="EMBL" id="JAEACQ010000356">
    <property type="protein sequence ID" value="MBL7632911.1"/>
    <property type="molecule type" value="Genomic_DNA"/>
</dbReference>
<dbReference type="Gene3D" id="1.10.630.10">
    <property type="entry name" value="Cytochrome P450"/>
    <property type="match status" value="1"/>
</dbReference>
<reference evidence="2" key="1">
    <citation type="submission" date="2020-12" db="EMBL/GenBank/DDBJ databases">
        <title>Genomic characterization of non-nitrogen-fixing Frankia strains.</title>
        <authorList>
            <person name="Carlos-Shanley C."/>
            <person name="Guerra T."/>
            <person name="Hahn D."/>
        </authorList>
    </citation>
    <scope>NUCLEOTIDE SEQUENCE</scope>
    <source>
        <strain evidence="2">CN6</strain>
    </source>
</reference>
<evidence type="ECO:0000313" key="3">
    <source>
        <dbReference type="Proteomes" id="UP000604475"/>
    </source>
</evidence>
<gene>
    <name evidence="2" type="ORF">I7412_38315</name>
</gene>
<dbReference type="AlphaFoldDB" id="A0A937UW18"/>
<proteinExistence type="inferred from homology"/>